<evidence type="ECO:0000256" key="9">
    <source>
        <dbReference type="ARBA" id="ARBA00023012"/>
    </source>
</evidence>
<dbReference type="GO" id="GO:0000155">
    <property type="term" value="F:phosphorelay sensor kinase activity"/>
    <property type="evidence" value="ECO:0007669"/>
    <property type="project" value="InterPro"/>
</dbReference>
<evidence type="ECO:0000256" key="6">
    <source>
        <dbReference type="ARBA" id="ARBA00022692"/>
    </source>
</evidence>
<dbReference type="InterPro" id="IPR036097">
    <property type="entry name" value="HisK_dim/P_sf"/>
</dbReference>
<evidence type="ECO:0000256" key="5">
    <source>
        <dbReference type="ARBA" id="ARBA00022679"/>
    </source>
</evidence>
<evidence type="ECO:0000256" key="4">
    <source>
        <dbReference type="ARBA" id="ARBA00022553"/>
    </source>
</evidence>
<dbReference type="InterPro" id="IPR013727">
    <property type="entry name" value="2CSK_N"/>
</dbReference>
<feature type="domain" description="HAMP" evidence="13">
    <location>
        <begin position="221"/>
        <end position="273"/>
    </location>
</feature>
<dbReference type="Pfam" id="PF08521">
    <property type="entry name" value="2CSK_N"/>
    <property type="match status" value="1"/>
</dbReference>
<dbReference type="InterPro" id="IPR050428">
    <property type="entry name" value="TCS_sensor_his_kinase"/>
</dbReference>
<organism evidence="14 15">
    <name type="scientific">Bordetella genomosp. 12</name>
    <dbReference type="NCBI Taxonomy" id="463035"/>
    <lineage>
        <taxon>Bacteria</taxon>
        <taxon>Pseudomonadati</taxon>
        <taxon>Pseudomonadota</taxon>
        <taxon>Betaproteobacteria</taxon>
        <taxon>Burkholderiales</taxon>
        <taxon>Alcaligenaceae</taxon>
        <taxon>Bordetella</taxon>
    </lineage>
</organism>
<accession>A0A261VA00</accession>
<keyword evidence="6 11" id="KW-0812">Transmembrane</keyword>
<evidence type="ECO:0000256" key="1">
    <source>
        <dbReference type="ARBA" id="ARBA00000085"/>
    </source>
</evidence>
<gene>
    <name evidence="14" type="ORF">CAL22_12875</name>
</gene>
<dbReference type="InterPro" id="IPR003660">
    <property type="entry name" value="HAMP_dom"/>
</dbReference>
<keyword evidence="7 14" id="KW-0418">Kinase</keyword>
<dbReference type="PRINTS" id="PR00344">
    <property type="entry name" value="BCTRLSENSOR"/>
</dbReference>
<evidence type="ECO:0000259" key="12">
    <source>
        <dbReference type="PROSITE" id="PS50109"/>
    </source>
</evidence>
<dbReference type="AlphaFoldDB" id="A0A261VA00"/>
<dbReference type="CDD" id="cd00082">
    <property type="entry name" value="HisKA"/>
    <property type="match status" value="1"/>
</dbReference>
<dbReference type="SUPFAM" id="SSF55874">
    <property type="entry name" value="ATPase domain of HSP90 chaperone/DNA topoisomerase II/histidine kinase"/>
    <property type="match status" value="1"/>
</dbReference>
<dbReference type="Proteomes" id="UP000216429">
    <property type="component" value="Unassembled WGS sequence"/>
</dbReference>
<keyword evidence="5" id="KW-0808">Transferase</keyword>
<dbReference type="EC" id="2.7.13.3" evidence="3"/>
<keyword evidence="8 11" id="KW-1133">Transmembrane helix</keyword>
<dbReference type="Pfam" id="PF00512">
    <property type="entry name" value="HisKA"/>
    <property type="match status" value="1"/>
</dbReference>
<keyword evidence="9" id="KW-0902">Two-component regulatory system</keyword>
<protein>
    <recommendedName>
        <fullName evidence="3">histidine kinase</fullName>
        <ecNumber evidence="3">2.7.13.3</ecNumber>
    </recommendedName>
</protein>
<evidence type="ECO:0000313" key="14">
    <source>
        <dbReference type="EMBL" id="OZI70795.1"/>
    </source>
</evidence>
<dbReference type="PANTHER" id="PTHR45436:SF1">
    <property type="entry name" value="SENSOR PROTEIN QSEC"/>
    <property type="match status" value="1"/>
</dbReference>
<evidence type="ECO:0000256" key="8">
    <source>
        <dbReference type="ARBA" id="ARBA00022989"/>
    </source>
</evidence>
<keyword evidence="4" id="KW-0597">Phosphoprotein</keyword>
<comment type="catalytic activity">
    <reaction evidence="1">
        <text>ATP + protein L-histidine = ADP + protein N-phospho-L-histidine.</text>
        <dbReference type="EC" id="2.7.13.3"/>
    </reaction>
</comment>
<comment type="subcellular location">
    <subcellularLocation>
        <location evidence="2">Membrane</location>
    </subcellularLocation>
</comment>
<dbReference type="SMART" id="SM00387">
    <property type="entry name" value="HATPase_c"/>
    <property type="match status" value="1"/>
</dbReference>
<dbReference type="Pfam" id="PF02518">
    <property type="entry name" value="HATPase_c"/>
    <property type="match status" value="1"/>
</dbReference>
<dbReference type="SMART" id="SM00304">
    <property type="entry name" value="HAMP"/>
    <property type="match status" value="1"/>
</dbReference>
<dbReference type="PROSITE" id="PS50109">
    <property type="entry name" value="HIS_KIN"/>
    <property type="match status" value="1"/>
</dbReference>
<dbReference type="EMBL" id="NEVU01000003">
    <property type="protein sequence ID" value="OZI70795.1"/>
    <property type="molecule type" value="Genomic_DNA"/>
</dbReference>
<dbReference type="InterPro" id="IPR003661">
    <property type="entry name" value="HisK_dim/P_dom"/>
</dbReference>
<feature type="transmembrane region" description="Helical" evidence="11">
    <location>
        <begin position="197"/>
        <end position="220"/>
    </location>
</feature>
<evidence type="ECO:0000313" key="15">
    <source>
        <dbReference type="Proteomes" id="UP000216429"/>
    </source>
</evidence>
<proteinExistence type="predicted"/>
<dbReference type="InterPro" id="IPR036890">
    <property type="entry name" value="HATPase_C_sf"/>
</dbReference>
<dbReference type="InterPro" id="IPR005467">
    <property type="entry name" value="His_kinase_dom"/>
</dbReference>
<dbReference type="PANTHER" id="PTHR45436">
    <property type="entry name" value="SENSOR HISTIDINE KINASE YKOH"/>
    <property type="match status" value="1"/>
</dbReference>
<comment type="caution">
    <text evidence="14">The sequence shown here is derived from an EMBL/GenBank/DDBJ whole genome shotgun (WGS) entry which is preliminary data.</text>
</comment>
<evidence type="ECO:0000256" key="2">
    <source>
        <dbReference type="ARBA" id="ARBA00004370"/>
    </source>
</evidence>
<feature type="domain" description="Histidine kinase" evidence="12">
    <location>
        <begin position="281"/>
        <end position="499"/>
    </location>
</feature>
<sequence>MPRPTPSPADRPASAAINQEALEALRSGAKGPSFAPPQRSLLGEILDWMLAPLFLLWPMSVAITYVVAQNIANAPYDRTLANNLHVLTRQIQAEDGHAVLHMSDAAREVLRADETDSVFWLALGSRGEYLGGDRALPLPPLAGQPRPGQVLYADDSLRGFDIRLAYTWVDLDLPGTQPPLLIVAETGEKRAQLANDIIKGVIIPQFVVLPVAVLLVWFGLSRGVAPLNALQQRLRARRPDDLSPIDEHAAPSEIAPLVAAMNDLLDRLSANVEAQRRFVADAAHQLKTPLAGLRTQAELALRDASPDEMQSSLRQLVTGSDRATRLVNQLLLMARAETPDATGMSRVDLNAVASEQTMHWVPQALSINTDLGFEGCDQPVEILGNPILLGELINNLVDNALRYTPRGGHITVRVRRLDHRAAVLEVEDSGPGIPPEERERVFDRFYRVLGTVADGSGLGLAIVREIAQKHGAVVDIDGHPSEHSDLPGTRIAVTFEAYSAHPLVSDPPPLA</sequence>
<dbReference type="PROSITE" id="PS50885">
    <property type="entry name" value="HAMP"/>
    <property type="match status" value="1"/>
</dbReference>
<dbReference type="GO" id="GO:0005886">
    <property type="term" value="C:plasma membrane"/>
    <property type="evidence" value="ECO:0007669"/>
    <property type="project" value="TreeGrafter"/>
</dbReference>
<dbReference type="Gene3D" id="1.10.287.130">
    <property type="match status" value="1"/>
</dbReference>
<dbReference type="InterPro" id="IPR004358">
    <property type="entry name" value="Sig_transdc_His_kin-like_C"/>
</dbReference>
<dbReference type="CDD" id="cd00075">
    <property type="entry name" value="HATPase"/>
    <property type="match status" value="1"/>
</dbReference>
<feature type="transmembrane region" description="Helical" evidence="11">
    <location>
        <begin position="48"/>
        <end position="68"/>
    </location>
</feature>
<reference evidence="15" key="1">
    <citation type="submission" date="2017-05" db="EMBL/GenBank/DDBJ databases">
        <title>Complete and WGS of Bordetella genogroups.</title>
        <authorList>
            <person name="Spilker T."/>
            <person name="Lipuma J."/>
        </authorList>
    </citation>
    <scope>NUCLEOTIDE SEQUENCE [LARGE SCALE GENOMIC DNA]</scope>
    <source>
        <strain evidence="15">AU6712</strain>
    </source>
</reference>
<evidence type="ECO:0000259" key="13">
    <source>
        <dbReference type="PROSITE" id="PS50885"/>
    </source>
</evidence>
<dbReference type="SMART" id="SM00388">
    <property type="entry name" value="HisKA"/>
    <property type="match status" value="1"/>
</dbReference>
<dbReference type="SUPFAM" id="SSF47384">
    <property type="entry name" value="Homodimeric domain of signal transducing histidine kinase"/>
    <property type="match status" value="1"/>
</dbReference>
<evidence type="ECO:0000256" key="7">
    <source>
        <dbReference type="ARBA" id="ARBA00022777"/>
    </source>
</evidence>
<evidence type="ECO:0000256" key="11">
    <source>
        <dbReference type="SAM" id="Phobius"/>
    </source>
</evidence>
<evidence type="ECO:0000256" key="3">
    <source>
        <dbReference type="ARBA" id="ARBA00012438"/>
    </source>
</evidence>
<dbReference type="Gene3D" id="3.30.565.10">
    <property type="entry name" value="Histidine kinase-like ATPase, C-terminal domain"/>
    <property type="match status" value="1"/>
</dbReference>
<name>A0A261VA00_9BORD</name>
<evidence type="ECO:0000256" key="10">
    <source>
        <dbReference type="ARBA" id="ARBA00023136"/>
    </source>
</evidence>
<keyword evidence="15" id="KW-1185">Reference proteome</keyword>
<dbReference type="InterPro" id="IPR003594">
    <property type="entry name" value="HATPase_dom"/>
</dbReference>
<keyword evidence="10 11" id="KW-0472">Membrane</keyword>